<evidence type="ECO:0000256" key="1">
    <source>
        <dbReference type="ARBA" id="ARBA00004429"/>
    </source>
</evidence>
<feature type="domain" description="Tripartite ATP-independent periplasmic transporters DctQ component" evidence="10">
    <location>
        <begin position="35"/>
        <end position="160"/>
    </location>
</feature>
<dbReference type="PANTHER" id="PTHR35011:SF10">
    <property type="entry name" value="TRAP TRANSPORTER SMALL PERMEASE PROTEIN"/>
    <property type="match status" value="1"/>
</dbReference>
<comment type="subunit">
    <text evidence="9">The complex comprises the extracytoplasmic solute receptor protein and the two transmembrane proteins.</text>
</comment>
<feature type="transmembrane region" description="Helical" evidence="9">
    <location>
        <begin position="139"/>
        <end position="161"/>
    </location>
</feature>
<proteinExistence type="inferred from homology"/>
<keyword evidence="6 9" id="KW-1133">Transmembrane helix</keyword>
<dbReference type="RefSeq" id="WP_018063439.1">
    <property type="nucleotide sequence ID" value="NZ_AQWH01000003.1"/>
</dbReference>
<protein>
    <recommendedName>
        <fullName evidence="9">TRAP transporter small permease protein</fullName>
    </recommendedName>
</protein>
<evidence type="ECO:0000256" key="5">
    <source>
        <dbReference type="ARBA" id="ARBA00022692"/>
    </source>
</evidence>
<comment type="similarity">
    <text evidence="8 9">Belongs to the TRAP transporter small permease family.</text>
</comment>
<dbReference type="Pfam" id="PF04290">
    <property type="entry name" value="DctQ"/>
    <property type="match status" value="1"/>
</dbReference>
<dbReference type="Proteomes" id="UP000191135">
    <property type="component" value="Chromosome"/>
</dbReference>
<feature type="transmembrane region" description="Helical" evidence="9">
    <location>
        <begin position="57"/>
        <end position="75"/>
    </location>
</feature>
<sequence length="177" mass="19211">MSEEGNAAEKPKGAGNIVTRALHTGLGIVLLVVVAINVLNAGSRYLFGISPVGADELMIYLIIWITMIAAVLSFFARSHISVDLVPLYTPRRARYFWYILHDLIAIFACAFATHASWLFIVKINRIGVSSMGLGIPMTIPHAALLFGFAGLTVAGAVKLVFDIMALLRKTKASEIRP</sequence>
<keyword evidence="7 9" id="KW-0472">Membrane</keyword>
<evidence type="ECO:0000313" key="11">
    <source>
        <dbReference type="EMBL" id="AQZ49513.1"/>
    </source>
</evidence>
<dbReference type="PANTHER" id="PTHR35011">
    <property type="entry name" value="2,3-DIKETO-L-GULONATE TRAP TRANSPORTER SMALL PERMEASE PROTEIN YIAM"/>
    <property type="match status" value="1"/>
</dbReference>
<evidence type="ECO:0000256" key="3">
    <source>
        <dbReference type="ARBA" id="ARBA00022475"/>
    </source>
</evidence>
<evidence type="ECO:0000259" key="10">
    <source>
        <dbReference type="Pfam" id="PF04290"/>
    </source>
</evidence>
<comment type="subcellular location">
    <subcellularLocation>
        <location evidence="1 9">Cell inner membrane</location>
        <topology evidence="1 9">Multi-pass membrane protein</topology>
    </subcellularLocation>
</comment>
<keyword evidence="2 9" id="KW-0813">Transport</keyword>
<keyword evidence="3" id="KW-1003">Cell membrane</keyword>
<evidence type="ECO:0000256" key="6">
    <source>
        <dbReference type="ARBA" id="ARBA00022989"/>
    </source>
</evidence>
<dbReference type="GO" id="GO:0022857">
    <property type="term" value="F:transmembrane transporter activity"/>
    <property type="evidence" value="ECO:0007669"/>
    <property type="project" value="UniProtKB-UniRule"/>
</dbReference>
<feature type="transmembrane region" description="Helical" evidence="9">
    <location>
        <begin position="21"/>
        <end position="42"/>
    </location>
</feature>
<dbReference type="OrthoDB" id="4964541at2"/>
<dbReference type="AlphaFoldDB" id="A0A1U9YVP0"/>
<dbReference type="GO" id="GO:0005886">
    <property type="term" value="C:plasma membrane"/>
    <property type="evidence" value="ECO:0007669"/>
    <property type="project" value="UniProtKB-SubCell"/>
</dbReference>
<feature type="transmembrane region" description="Helical" evidence="9">
    <location>
        <begin position="95"/>
        <end position="119"/>
    </location>
</feature>
<reference evidence="11 12" key="1">
    <citation type="submission" date="2017-03" db="EMBL/GenBank/DDBJ databases">
        <title>Foreign affairs: Plasmid Transfer between Roseobacters and Rhizobia.</title>
        <authorList>
            <person name="Bartling P."/>
            <person name="Bunk B."/>
            <person name="Overmann J."/>
            <person name="Brinkmann H."/>
            <person name="Petersen J."/>
        </authorList>
    </citation>
    <scope>NUCLEOTIDE SEQUENCE [LARGE SCALE GENOMIC DNA]</scope>
    <source>
        <strain evidence="11 12">MACL11</strain>
    </source>
</reference>
<dbReference type="GO" id="GO:0015740">
    <property type="term" value="P:C4-dicarboxylate transport"/>
    <property type="evidence" value="ECO:0007669"/>
    <property type="project" value="TreeGrafter"/>
</dbReference>
<keyword evidence="12" id="KW-1185">Reference proteome</keyword>
<evidence type="ECO:0000256" key="4">
    <source>
        <dbReference type="ARBA" id="ARBA00022519"/>
    </source>
</evidence>
<dbReference type="STRING" id="1122214.Mame_00130"/>
<accession>A0A1U9YVP0</accession>
<evidence type="ECO:0000313" key="12">
    <source>
        <dbReference type="Proteomes" id="UP000191135"/>
    </source>
</evidence>
<dbReference type="KEGG" id="mmed:Mame_00130"/>
<evidence type="ECO:0000256" key="7">
    <source>
        <dbReference type="ARBA" id="ARBA00023136"/>
    </source>
</evidence>
<dbReference type="InterPro" id="IPR007387">
    <property type="entry name" value="TRAP_DctQ"/>
</dbReference>
<evidence type="ECO:0000256" key="2">
    <source>
        <dbReference type="ARBA" id="ARBA00022448"/>
    </source>
</evidence>
<dbReference type="InterPro" id="IPR055348">
    <property type="entry name" value="DctQ"/>
</dbReference>
<evidence type="ECO:0000256" key="9">
    <source>
        <dbReference type="RuleBase" id="RU369079"/>
    </source>
</evidence>
<comment type="function">
    <text evidence="9">Part of the tripartite ATP-independent periplasmic (TRAP) transport system.</text>
</comment>
<organism evidence="11 12">
    <name type="scientific">Martelella mediterranea DSM 17316</name>
    <dbReference type="NCBI Taxonomy" id="1122214"/>
    <lineage>
        <taxon>Bacteria</taxon>
        <taxon>Pseudomonadati</taxon>
        <taxon>Pseudomonadota</taxon>
        <taxon>Alphaproteobacteria</taxon>
        <taxon>Hyphomicrobiales</taxon>
        <taxon>Aurantimonadaceae</taxon>
        <taxon>Martelella</taxon>
    </lineage>
</organism>
<gene>
    <name evidence="11" type="primary">yiaM</name>
    <name evidence="11" type="ORF">Mame_00130</name>
</gene>
<name>A0A1U9YVP0_9HYPH</name>
<dbReference type="EMBL" id="CP020330">
    <property type="protein sequence ID" value="AQZ49513.1"/>
    <property type="molecule type" value="Genomic_DNA"/>
</dbReference>
<keyword evidence="4 9" id="KW-0997">Cell inner membrane</keyword>
<keyword evidence="5 9" id="KW-0812">Transmembrane</keyword>
<evidence type="ECO:0000256" key="8">
    <source>
        <dbReference type="ARBA" id="ARBA00038436"/>
    </source>
</evidence>